<dbReference type="InterPro" id="IPR002885">
    <property type="entry name" value="PPR_rpt"/>
</dbReference>
<dbReference type="PANTHER" id="PTHR46128">
    <property type="entry name" value="MITOCHONDRIAL GROUP I INTRON SPLICING FACTOR CCM1"/>
    <property type="match status" value="1"/>
</dbReference>
<feature type="repeat" description="PPR" evidence="4">
    <location>
        <begin position="109"/>
        <end position="143"/>
    </location>
</feature>
<evidence type="ECO:0000256" key="5">
    <source>
        <dbReference type="SAM" id="MobiDB-lite"/>
    </source>
</evidence>
<feature type="repeat" description="PPR" evidence="4">
    <location>
        <begin position="144"/>
        <end position="179"/>
    </location>
</feature>
<evidence type="ECO:0000256" key="2">
    <source>
        <dbReference type="ARBA" id="ARBA00022737"/>
    </source>
</evidence>
<comment type="similarity">
    <text evidence="1">Belongs to the PPR family. P subfamily.</text>
</comment>
<feature type="region of interest" description="Disordered" evidence="5">
    <location>
        <begin position="1"/>
        <end position="47"/>
    </location>
</feature>
<evidence type="ECO:0000313" key="6">
    <source>
        <dbReference type="EMBL" id="KAK1601236.1"/>
    </source>
</evidence>
<keyword evidence="2" id="KW-0677">Repeat</keyword>
<feature type="compositionally biased region" description="Low complexity" evidence="5">
    <location>
        <begin position="1"/>
        <end position="30"/>
    </location>
</feature>
<comment type="caution">
    <text evidence="6">The sequence shown here is derived from an EMBL/GenBank/DDBJ whole genome shotgun (WGS) entry which is preliminary data.</text>
</comment>
<dbReference type="EMBL" id="JAUUTY010000480">
    <property type="protein sequence ID" value="KAK1601236.1"/>
    <property type="molecule type" value="Genomic_DNA"/>
</dbReference>
<proteinExistence type="inferred from homology"/>
<evidence type="ECO:0008006" key="8">
    <source>
        <dbReference type="Google" id="ProtNLM"/>
    </source>
</evidence>
<evidence type="ECO:0000313" key="7">
    <source>
        <dbReference type="Proteomes" id="UP001231189"/>
    </source>
</evidence>
<dbReference type="Pfam" id="PF01535">
    <property type="entry name" value="PPR"/>
    <property type="match status" value="2"/>
</dbReference>
<feature type="repeat" description="PPR" evidence="4">
    <location>
        <begin position="217"/>
        <end position="251"/>
    </location>
</feature>
<dbReference type="PROSITE" id="PS51375">
    <property type="entry name" value="PPR"/>
    <property type="match status" value="5"/>
</dbReference>
<dbReference type="NCBIfam" id="TIGR00756">
    <property type="entry name" value="PPR"/>
    <property type="match status" value="6"/>
</dbReference>
<keyword evidence="3" id="KW-0809">Transit peptide</keyword>
<gene>
    <name evidence="6" type="ORF">QYE76_016764</name>
</gene>
<evidence type="ECO:0000256" key="1">
    <source>
        <dbReference type="ARBA" id="ARBA00007626"/>
    </source>
</evidence>
<feature type="repeat" description="PPR" evidence="4">
    <location>
        <begin position="180"/>
        <end position="214"/>
    </location>
</feature>
<dbReference type="Gene3D" id="1.25.40.10">
    <property type="entry name" value="Tetratricopeptide repeat domain"/>
    <property type="match status" value="2"/>
</dbReference>
<dbReference type="InterPro" id="IPR011990">
    <property type="entry name" value="TPR-like_helical_dom_sf"/>
</dbReference>
<dbReference type="Proteomes" id="UP001231189">
    <property type="component" value="Unassembled WGS sequence"/>
</dbReference>
<dbReference type="AlphaFoldDB" id="A0AAD8VDK8"/>
<feature type="region of interest" description="Disordered" evidence="5">
    <location>
        <begin position="433"/>
        <end position="493"/>
    </location>
</feature>
<feature type="region of interest" description="Disordered" evidence="5">
    <location>
        <begin position="359"/>
        <end position="382"/>
    </location>
</feature>
<feature type="compositionally biased region" description="Basic and acidic residues" evidence="5">
    <location>
        <begin position="437"/>
        <end position="450"/>
    </location>
</feature>
<feature type="repeat" description="PPR" evidence="4">
    <location>
        <begin position="252"/>
        <end position="286"/>
    </location>
</feature>
<sequence>MSRLYSTAPTSLLRRRSSPTSTSRPSRQAPHAALSAATERARSGTLSPEDAHDMFDDLLLQATPVPERALTSFLAAVARAQACSDGLSLVVALFNRMPRCDGTPVAPPTVHTYGILLDSCCRARQPDLALAFFGRFLRVGLKANNIIVNTLLKVLCHAKRTDEAVDVLLHRMPHLGCVPDAISYTTVIKGLCDDSRSQHALDLLRMMAKQEAACSPDVVSYNTVIHGLLKEGKFSTTSNLFNEMVQQGVVPDAVTYSSIIGALCKRGRSREARQILDCGILKGLKPDIVAYTTMLHGYATEGRLVDMNNLYNLMIGEVDTIRPSDVHLYSHLDPMETSGTKGAMRRPAAECSGATRCAPVNTMPSPRRMTVDSTDFESPGPRSLLHRRKADIVGGGSPLLLHCPPNHRTIGEDSSSGVLVAARNAIAAVVPGGRRQIAGEEDPRRGRGPEMVDSGSWDRSSPSVAATARDRQRRRRPPGVAGCHVQQGADGGP</sequence>
<dbReference type="InterPro" id="IPR050872">
    <property type="entry name" value="PPR_P_subfamily"/>
</dbReference>
<dbReference type="Pfam" id="PF13041">
    <property type="entry name" value="PPR_2"/>
    <property type="match status" value="2"/>
</dbReference>
<evidence type="ECO:0000256" key="4">
    <source>
        <dbReference type="PROSITE-ProRule" id="PRU00708"/>
    </source>
</evidence>
<keyword evidence="7" id="KW-1185">Reference proteome</keyword>
<dbReference type="PANTHER" id="PTHR46128:SF285">
    <property type="entry name" value="PENTATRICOPEPTIDE REPEAT-CONTAINING PROTEIN"/>
    <property type="match status" value="1"/>
</dbReference>
<protein>
    <recommendedName>
        <fullName evidence="8">Pentatricopeptide repeat-containing protein</fullName>
    </recommendedName>
</protein>
<accession>A0AAD8VDK8</accession>
<reference evidence="6" key="1">
    <citation type="submission" date="2023-07" db="EMBL/GenBank/DDBJ databases">
        <title>A chromosome-level genome assembly of Lolium multiflorum.</title>
        <authorList>
            <person name="Chen Y."/>
            <person name="Copetti D."/>
            <person name="Kolliker R."/>
            <person name="Studer B."/>
        </authorList>
    </citation>
    <scope>NUCLEOTIDE SEQUENCE</scope>
    <source>
        <strain evidence="6">02402/16</strain>
        <tissue evidence="6">Leaf</tissue>
    </source>
</reference>
<organism evidence="6 7">
    <name type="scientific">Lolium multiflorum</name>
    <name type="common">Italian ryegrass</name>
    <name type="synonym">Lolium perenne subsp. multiflorum</name>
    <dbReference type="NCBI Taxonomy" id="4521"/>
    <lineage>
        <taxon>Eukaryota</taxon>
        <taxon>Viridiplantae</taxon>
        <taxon>Streptophyta</taxon>
        <taxon>Embryophyta</taxon>
        <taxon>Tracheophyta</taxon>
        <taxon>Spermatophyta</taxon>
        <taxon>Magnoliopsida</taxon>
        <taxon>Liliopsida</taxon>
        <taxon>Poales</taxon>
        <taxon>Poaceae</taxon>
        <taxon>BOP clade</taxon>
        <taxon>Pooideae</taxon>
        <taxon>Poodae</taxon>
        <taxon>Poeae</taxon>
        <taxon>Poeae Chloroplast Group 2 (Poeae type)</taxon>
        <taxon>Loliodinae</taxon>
        <taxon>Loliinae</taxon>
        <taxon>Lolium</taxon>
    </lineage>
</organism>
<name>A0AAD8VDK8_LOLMU</name>
<evidence type="ECO:0000256" key="3">
    <source>
        <dbReference type="ARBA" id="ARBA00022946"/>
    </source>
</evidence>